<dbReference type="InterPro" id="IPR012340">
    <property type="entry name" value="NA-bd_OB-fold"/>
</dbReference>
<evidence type="ECO:0000256" key="9">
    <source>
        <dbReference type="ARBA" id="ARBA00022840"/>
    </source>
</evidence>
<keyword evidence="21" id="KW-1185">Reference proteome</keyword>
<evidence type="ECO:0000256" key="15">
    <source>
        <dbReference type="HAMAP-Rule" id="MF_00283"/>
    </source>
</evidence>
<dbReference type="SUPFAM" id="SSF50249">
    <property type="entry name" value="Nucleic acid-binding proteins"/>
    <property type="match status" value="1"/>
</dbReference>
<feature type="binding site" evidence="15">
    <location>
        <position position="469"/>
    </location>
    <ligand>
        <name>Mg(2+)</name>
        <dbReference type="ChEBI" id="CHEBI:18420"/>
        <note>shared with alpha subunit</note>
    </ligand>
</feature>
<dbReference type="eggNOG" id="COG0073">
    <property type="taxonomic scope" value="Bacteria"/>
</dbReference>
<evidence type="ECO:0000313" key="21">
    <source>
        <dbReference type="Proteomes" id="UP000007590"/>
    </source>
</evidence>
<dbReference type="Pfam" id="PF17759">
    <property type="entry name" value="tRNA_synthFbeta"/>
    <property type="match status" value="1"/>
</dbReference>
<dbReference type="Pfam" id="PF03484">
    <property type="entry name" value="B5"/>
    <property type="match status" value="1"/>
</dbReference>
<dbReference type="Gene3D" id="3.30.70.380">
    <property type="entry name" value="Ferrodoxin-fold anticodon-binding domain"/>
    <property type="match status" value="1"/>
</dbReference>
<dbReference type="CDD" id="cd02796">
    <property type="entry name" value="tRNA_bind_bactPheRS"/>
    <property type="match status" value="1"/>
</dbReference>
<dbReference type="eggNOG" id="COG0072">
    <property type="taxonomic scope" value="Bacteria"/>
</dbReference>
<dbReference type="NCBIfam" id="NF045760">
    <property type="entry name" value="YtpR"/>
    <property type="match status" value="1"/>
</dbReference>
<dbReference type="PROSITE" id="PS51483">
    <property type="entry name" value="B5"/>
    <property type="match status" value="1"/>
</dbReference>
<comment type="cofactor">
    <cofactor evidence="15">
        <name>Mg(2+)</name>
        <dbReference type="ChEBI" id="CHEBI:18420"/>
    </cofactor>
    <text evidence="15">Binds 2 magnesium ions per tetramer.</text>
</comment>
<feature type="domain" description="B5" evidence="19">
    <location>
        <begin position="409"/>
        <end position="485"/>
    </location>
</feature>
<gene>
    <name evidence="15" type="primary">pheT</name>
    <name evidence="20" type="ordered locus">Solca_0395</name>
</gene>
<dbReference type="InterPro" id="IPR005146">
    <property type="entry name" value="B3/B4_tRNA-bd"/>
</dbReference>
<evidence type="ECO:0000256" key="11">
    <source>
        <dbReference type="ARBA" id="ARBA00022884"/>
    </source>
</evidence>
<protein>
    <recommendedName>
        <fullName evidence="15">Phenylalanine--tRNA ligase beta subunit</fullName>
        <ecNumber evidence="15">6.1.1.20</ecNumber>
    </recommendedName>
    <alternativeName>
        <fullName evidence="15">Phenylalanyl-tRNA synthetase beta subunit</fullName>
        <shortName evidence="15">PheRS</shortName>
    </alternativeName>
</protein>
<dbReference type="NCBIfam" id="TIGR00472">
    <property type="entry name" value="pheT_bact"/>
    <property type="match status" value="1"/>
</dbReference>
<evidence type="ECO:0000259" key="17">
    <source>
        <dbReference type="PROSITE" id="PS50886"/>
    </source>
</evidence>
<dbReference type="AlphaFoldDB" id="H8KP13"/>
<dbReference type="PANTHER" id="PTHR10947:SF0">
    <property type="entry name" value="PHENYLALANINE--TRNA LIGASE BETA SUBUNIT"/>
    <property type="match status" value="1"/>
</dbReference>
<dbReference type="GO" id="GO:0009328">
    <property type="term" value="C:phenylalanine-tRNA ligase complex"/>
    <property type="evidence" value="ECO:0007669"/>
    <property type="project" value="TreeGrafter"/>
</dbReference>
<dbReference type="Pfam" id="PF01588">
    <property type="entry name" value="tRNA_bind"/>
    <property type="match status" value="1"/>
</dbReference>
<dbReference type="Gene3D" id="3.50.40.10">
    <property type="entry name" value="Phenylalanyl-trna Synthetase, Chain B, domain 3"/>
    <property type="match status" value="1"/>
</dbReference>
<dbReference type="Gene3D" id="2.40.50.140">
    <property type="entry name" value="Nucleic acid-binding proteins"/>
    <property type="match status" value="1"/>
</dbReference>
<comment type="similarity">
    <text evidence="2 15">Belongs to the phenylalanyl-tRNA synthetase beta subunit family. Type 1 subfamily.</text>
</comment>
<dbReference type="KEGG" id="scn:Solca_0395"/>
<dbReference type="Pfam" id="PF03483">
    <property type="entry name" value="B3_4"/>
    <property type="match status" value="1"/>
</dbReference>
<dbReference type="SUPFAM" id="SSF55681">
    <property type="entry name" value="Class II aaRS and biotin synthetases"/>
    <property type="match status" value="1"/>
</dbReference>
<keyword evidence="7 15" id="KW-0479">Metal-binding</keyword>
<dbReference type="InterPro" id="IPR033714">
    <property type="entry name" value="tRNA_bind_bactPheRS"/>
</dbReference>
<dbReference type="FunFam" id="3.50.40.10:FF:000001">
    <property type="entry name" value="Phenylalanine--tRNA ligase beta subunit"/>
    <property type="match status" value="1"/>
</dbReference>
<dbReference type="SMART" id="SM00874">
    <property type="entry name" value="B5"/>
    <property type="match status" value="1"/>
</dbReference>
<dbReference type="PROSITE" id="PS50886">
    <property type="entry name" value="TRBD"/>
    <property type="match status" value="1"/>
</dbReference>
<dbReference type="InterPro" id="IPR009061">
    <property type="entry name" value="DNA-bd_dom_put_sf"/>
</dbReference>
<keyword evidence="11 16" id="KW-0694">RNA-binding</keyword>
<dbReference type="SMART" id="SM00896">
    <property type="entry name" value="FDX-ACB"/>
    <property type="match status" value="1"/>
</dbReference>
<evidence type="ECO:0000256" key="13">
    <source>
        <dbReference type="ARBA" id="ARBA00023146"/>
    </source>
</evidence>
<evidence type="ECO:0000256" key="2">
    <source>
        <dbReference type="ARBA" id="ARBA00008653"/>
    </source>
</evidence>
<dbReference type="GO" id="GO:0005524">
    <property type="term" value="F:ATP binding"/>
    <property type="evidence" value="ECO:0007669"/>
    <property type="project" value="UniProtKB-UniRule"/>
</dbReference>
<feature type="domain" description="FDX-ACB" evidence="18">
    <location>
        <begin position="710"/>
        <end position="802"/>
    </location>
</feature>
<dbReference type="FunFam" id="3.30.70.380:FF:000001">
    <property type="entry name" value="Phenylalanine--tRNA ligase beta subunit"/>
    <property type="match status" value="1"/>
</dbReference>
<dbReference type="InterPro" id="IPR045060">
    <property type="entry name" value="Phe-tRNA-ligase_IIc_bsu"/>
</dbReference>
<dbReference type="InterPro" id="IPR045864">
    <property type="entry name" value="aa-tRNA-synth_II/BPL/LPL"/>
</dbReference>
<dbReference type="RefSeq" id="WP_014678763.1">
    <property type="nucleotide sequence ID" value="NC_017770.1"/>
</dbReference>
<reference evidence="20" key="1">
    <citation type="submission" date="2012-02" db="EMBL/GenBank/DDBJ databases">
        <title>The complete genome of Solitalea canadensis DSM 3403.</title>
        <authorList>
            <consortium name="US DOE Joint Genome Institute (JGI-PGF)"/>
            <person name="Lucas S."/>
            <person name="Copeland A."/>
            <person name="Lapidus A."/>
            <person name="Glavina del Rio T."/>
            <person name="Dalin E."/>
            <person name="Tice H."/>
            <person name="Bruce D."/>
            <person name="Goodwin L."/>
            <person name="Pitluck S."/>
            <person name="Peters L."/>
            <person name="Ovchinnikova G."/>
            <person name="Lu M."/>
            <person name="Kyrpides N."/>
            <person name="Mavromatis K."/>
            <person name="Ivanova N."/>
            <person name="Brettin T."/>
            <person name="Detter J.C."/>
            <person name="Han C."/>
            <person name="Larimer F."/>
            <person name="Land M."/>
            <person name="Hauser L."/>
            <person name="Markowitz V."/>
            <person name="Cheng J.-F."/>
            <person name="Hugenholtz P."/>
            <person name="Woyke T."/>
            <person name="Wu D."/>
            <person name="Spring S."/>
            <person name="Schroeder M."/>
            <person name="Kopitz M."/>
            <person name="Brambilla E."/>
            <person name="Klenk H.-P."/>
            <person name="Eisen J.A."/>
        </authorList>
    </citation>
    <scope>NUCLEOTIDE SEQUENCE</scope>
    <source>
        <strain evidence="20">DSM 3403</strain>
    </source>
</reference>
<comment type="subcellular location">
    <subcellularLocation>
        <location evidence="1 15">Cytoplasm</location>
    </subcellularLocation>
</comment>
<dbReference type="InterPro" id="IPR002547">
    <property type="entry name" value="tRNA-bd_dom"/>
</dbReference>
<dbReference type="Gene3D" id="3.30.56.10">
    <property type="match status" value="2"/>
</dbReference>
<feature type="binding site" evidence="15">
    <location>
        <position position="463"/>
    </location>
    <ligand>
        <name>Mg(2+)</name>
        <dbReference type="ChEBI" id="CHEBI:18420"/>
        <note>shared with alpha subunit</note>
    </ligand>
</feature>
<dbReference type="InterPro" id="IPR005147">
    <property type="entry name" value="tRNA_synthase_B5-dom"/>
</dbReference>
<proteinExistence type="inferred from homology"/>
<dbReference type="PROSITE" id="PS51447">
    <property type="entry name" value="FDX_ACB"/>
    <property type="match status" value="1"/>
</dbReference>
<dbReference type="GO" id="GO:0006432">
    <property type="term" value="P:phenylalanyl-tRNA aminoacylation"/>
    <property type="evidence" value="ECO:0007669"/>
    <property type="project" value="UniProtKB-UniRule"/>
</dbReference>
<dbReference type="GO" id="GO:0000049">
    <property type="term" value="F:tRNA binding"/>
    <property type="evidence" value="ECO:0007669"/>
    <property type="project" value="UniProtKB-UniRule"/>
</dbReference>
<evidence type="ECO:0000313" key="20">
    <source>
        <dbReference type="EMBL" id="AFD05535.1"/>
    </source>
</evidence>
<dbReference type="HAMAP" id="MF_00283">
    <property type="entry name" value="Phe_tRNA_synth_beta1"/>
    <property type="match status" value="1"/>
</dbReference>
<evidence type="ECO:0000256" key="16">
    <source>
        <dbReference type="PROSITE-ProRule" id="PRU00209"/>
    </source>
</evidence>
<evidence type="ECO:0000256" key="8">
    <source>
        <dbReference type="ARBA" id="ARBA00022741"/>
    </source>
</evidence>
<dbReference type="Pfam" id="PF03147">
    <property type="entry name" value="FDX-ACB"/>
    <property type="match status" value="1"/>
</dbReference>
<evidence type="ECO:0000256" key="4">
    <source>
        <dbReference type="ARBA" id="ARBA00022490"/>
    </source>
</evidence>
<evidence type="ECO:0000256" key="3">
    <source>
        <dbReference type="ARBA" id="ARBA00011209"/>
    </source>
</evidence>
<comment type="catalytic activity">
    <reaction evidence="14 15">
        <text>tRNA(Phe) + L-phenylalanine + ATP = L-phenylalanyl-tRNA(Phe) + AMP + diphosphate + H(+)</text>
        <dbReference type="Rhea" id="RHEA:19413"/>
        <dbReference type="Rhea" id="RHEA-COMP:9668"/>
        <dbReference type="Rhea" id="RHEA-COMP:9699"/>
        <dbReference type="ChEBI" id="CHEBI:15378"/>
        <dbReference type="ChEBI" id="CHEBI:30616"/>
        <dbReference type="ChEBI" id="CHEBI:33019"/>
        <dbReference type="ChEBI" id="CHEBI:58095"/>
        <dbReference type="ChEBI" id="CHEBI:78442"/>
        <dbReference type="ChEBI" id="CHEBI:78531"/>
        <dbReference type="ChEBI" id="CHEBI:456215"/>
        <dbReference type="EC" id="6.1.1.20"/>
    </reaction>
</comment>
<accession>H8KP13</accession>
<dbReference type="STRING" id="929556.Solca_0395"/>
<keyword evidence="13 15" id="KW-0030">Aminoacyl-tRNA synthetase</keyword>
<keyword evidence="10 15" id="KW-0460">Magnesium</keyword>
<evidence type="ECO:0000259" key="19">
    <source>
        <dbReference type="PROSITE" id="PS51483"/>
    </source>
</evidence>
<sequence>MKISYNWLKQYIQTELAPEEISKILTNTGLEVESLERIQTIPGGLEGLVIGYVTFRDKHPNADKLSVTKVNVGGERELDIVCGAPNVAAGQKVVVATVGCIVHPVSGEPFEIKKAKIRGEVSEGMICAEDEIGLGESHAGIMVLPEDAPIGMPAKEYFKIEDDYCFEIGLTPNRVDASSHIGVARDVAAVLKGAVVIPSIDNFKVENNDLKISVEVKDSEACPRYSGVTISGVTVKDSPEWLQNKLRAIGIRPINNVVDVTNYVLHETGQPLHAFDAAEIKGNKVIVRKAVERSTFVTLDGAERKLSANDLMICNEQEEMCIAGVFGGLNAGVKETTKAIFLESAYFSSVSVRKTAKLHNLKTDSSFRFERGTDPEATVYALKRATLLIKEVAGGSVSSDVIDIYPTVIKKAEVDVTYKNVYRLIGKQIPAEEIKSILKGLGIEILSENAEGFKVSVPTNKVDVTREVDIIEEILRIYGYNNVEIPTILNSSLSFAIKPDREKLQNVVSDFFTANGFNEIMSNSLTKSAYSQLTATINPEENVVILNPLSTDLDVMRQTLLFSGLEAIAYNQNRKNADVKFYEFGKIYKTIENGYYEEPRLALFVTGRKEIEQWNASANQVDYFLLKGYVDAIIKKLKVSVASSEVINNDIFAEGLAYKKGKNVIVQFGQVSKAVLKKLDIDKPVFYADFNWEYLLKVQLNNVAEYKEVAKFPAVRRDLSMLLDSSVNFASLKEIAFQVEKNLLKEVNIFDKYEGDKLPQGKKSYALSFVIQDEEKTLTDKQIDGIMQKLIAGFEKVGAEIRK</sequence>
<evidence type="ECO:0000256" key="12">
    <source>
        <dbReference type="ARBA" id="ARBA00022917"/>
    </source>
</evidence>
<keyword evidence="4 15" id="KW-0963">Cytoplasm</keyword>
<dbReference type="HOGENOM" id="CLU_016891_0_0_10"/>
<comment type="subunit">
    <text evidence="3 15">Tetramer of two alpha and two beta subunits.</text>
</comment>
<dbReference type="CDD" id="cd00769">
    <property type="entry name" value="PheRS_beta_core"/>
    <property type="match status" value="1"/>
</dbReference>
<evidence type="ECO:0000259" key="18">
    <source>
        <dbReference type="PROSITE" id="PS51447"/>
    </source>
</evidence>
<keyword evidence="9 15" id="KW-0067">ATP-binding</keyword>
<dbReference type="InterPro" id="IPR041616">
    <property type="entry name" value="PheRS_beta_core"/>
</dbReference>
<evidence type="ECO:0000256" key="10">
    <source>
        <dbReference type="ARBA" id="ARBA00022842"/>
    </source>
</evidence>
<dbReference type="GO" id="GO:0004826">
    <property type="term" value="F:phenylalanine-tRNA ligase activity"/>
    <property type="evidence" value="ECO:0007669"/>
    <property type="project" value="UniProtKB-UniRule"/>
</dbReference>
<feature type="binding site" evidence="15">
    <location>
        <position position="472"/>
    </location>
    <ligand>
        <name>Mg(2+)</name>
        <dbReference type="ChEBI" id="CHEBI:18420"/>
        <note>shared with alpha subunit</note>
    </ligand>
</feature>
<dbReference type="Proteomes" id="UP000007590">
    <property type="component" value="Chromosome"/>
</dbReference>
<dbReference type="SMART" id="SM00873">
    <property type="entry name" value="B3_4"/>
    <property type="match status" value="1"/>
</dbReference>
<dbReference type="InterPro" id="IPR005121">
    <property type="entry name" value="Fdx_antiC-bd"/>
</dbReference>
<dbReference type="SUPFAM" id="SSF54991">
    <property type="entry name" value="Anticodon-binding domain of PheRS"/>
    <property type="match status" value="1"/>
</dbReference>
<evidence type="ECO:0000256" key="1">
    <source>
        <dbReference type="ARBA" id="ARBA00004496"/>
    </source>
</evidence>
<keyword evidence="6 15" id="KW-0436">Ligase</keyword>
<dbReference type="InterPro" id="IPR004532">
    <property type="entry name" value="Phe-tRNA-ligase_IIc_bsu_bact"/>
</dbReference>
<dbReference type="PANTHER" id="PTHR10947">
    <property type="entry name" value="PHENYLALANYL-TRNA SYNTHETASE BETA CHAIN AND LEUCINE-RICH REPEAT-CONTAINING PROTEIN 47"/>
    <property type="match status" value="1"/>
</dbReference>
<keyword evidence="12 15" id="KW-0648">Protein biosynthesis</keyword>
<feature type="domain" description="TRNA-binding" evidence="17">
    <location>
        <begin position="42"/>
        <end position="155"/>
    </location>
</feature>
<dbReference type="InterPro" id="IPR020825">
    <property type="entry name" value="Phe-tRNA_synthase-like_B3/B4"/>
</dbReference>
<dbReference type="EMBL" id="CP003349">
    <property type="protein sequence ID" value="AFD05535.1"/>
    <property type="molecule type" value="Genomic_DNA"/>
</dbReference>
<dbReference type="EC" id="6.1.1.20" evidence="15"/>
<evidence type="ECO:0000256" key="6">
    <source>
        <dbReference type="ARBA" id="ARBA00022598"/>
    </source>
</evidence>
<dbReference type="OrthoDB" id="9805455at2"/>
<evidence type="ECO:0000256" key="7">
    <source>
        <dbReference type="ARBA" id="ARBA00022723"/>
    </source>
</evidence>
<organism evidence="20 21">
    <name type="scientific">Solitalea canadensis (strain ATCC 29591 / DSM 3403 / JCM 21819 / LMG 8368 / NBRC 15130 / NCIMB 12057 / USAM 9D)</name>
    <name type="common">Flexibacter canadensis</name>
    <dbReference type="NCBI Taxonomy" id="929556"/>
    <lineage>
        <taxon>Bacteria</taxon>
        <taxon>Pseudomonadati</taxon>
        <taxon>Bacteroidota</taxon>
        <taxon>Sphingobacteriia</taxon>
        <taxon>Sphingobacteriales</taxon>
        <taxon>Sphingobacteriaceae</taxon>
        <taxon>Solitalea</taxon>
    </lineage>
</organism>
<dbReference type="SUPFAM" id="SSF46955">
    <property type="entry name" value="Putative DNA-binding domain"/>
    <property type="match status" value="1"/>
</dbReference>
<dbReference type="FunFam" id="2.40.50.140:FF:000045">
    <property type="entry name" value="Phenylalanine--tRNA ligase beta subunit"/>
    <property type="match status" value="1"/>
</dbReference>
<dbReference type="InterPro" id="IPR036690">
    <property type="entry name" value="Fdx_antiC-bd_sf"/>
</dbReference>
<name>H8KP13_SOLCM</name>
<evidence type="ECO:0000256" key="5">
    <source>
        <dbReference type="ARBA" id="ARBA00022555"/>
    </source>
</evidence>
<dbReference type="Gene3D" id="3.30.930.10">
    <property type="entry name" value="Bira Bifunctional Protein, Domain 2"/>
    <property type="match status" value="1"/>
</dbReference>
<keyword evidence="8 15" id="KW-0547">Nucleotide-binding</keyword>
<keyword evidence="5 16" id="KW-0820">tRNA-binding</keyword>
<feature type="binding site" evidence="15">
    <location>
        <position position="473"/>
    </location>
    <ligand>
        <name>Mg(2+)</name>
        <dbReference type="ChEBI" id="CHEBI:18420"/>
        <note>shared with alpha subunit</note>
    </ligand>
</feature>
<dbReference type="SUPFAM" id="SSF56037">
    <property type="entry name" value="PheT/TilS domain"/>
    <property type="match status" value="1"/>
</dbReference>
<evidence type="ECO:0000256" key="14">
    <source>
        <dbReference type="ARBA" id="ARBA00049255"/>
    </source>
</evidence>
<dbReference type="GO" id="GO:0000287">
    <property type="term" value="F:magnesium ion binding"/>
    <property type="evidence" value="ECO:0007669"/>
    <property type="project" value="UniProtKB-UniRule"/>
</dbReference>